<proteinExistence type="predicted"/>
<dbReference type="InParanoid" id="G5A5N0"/>
<sequence length="167" mass="18361">MLAHVDSEVPIQIEIKPSILSSKSSASSSTCNSLGDVLSDTDRVPQSSELSTTGNPSASRATQPLSVSSAFIEVFTVDVLPFDFRVVGEALMASNFQSDEEKDIQVPTMLAGVERWVSFERAMKIESEKPLGRWAIGLHQSRSDTCRLETLTTILDISRFQYARYPS</sequence>
<evidence type="ECO:0000313" key="3">
    <source>
        <dbReference type="Proteomes" id="UP000002640"/>
    </source>
</evidence>
<reference evidence="2 3" key="1">
    <citation type="journal article" date="2006" name="Science">
        <title>Phytophthora genome sequences uncover evolutionary origins and mechanisms of pathogenesis.</title>
        <authorList>
            <person name="Tyler B.M."/>
            <person name="Tripathy S."/>
            <person name="Zhang X."/>
            <person name="Dehal P."/>
            <person name="Jiang R.H."/>
            <person name="Aerts A."/>
            <person name="Arredondo F.D."/>
            <person name="Baxter L."/>
            <person name="Bensasson D."/>
            <person name="Beynon J.L."/>
            <person name="Chapman J."/>
            <person name="Damasceno C.M."/>
            <person name="Dorrance A.E."/>
            <person name="Dou D."/>
            <person name="Dickerman A.W."/>
            <person name="Dubchak I.L."/>
            <person name="Garbelotto M."/>
            <person name="Gijzen M."/>
            <person name="Gordon S.G."/>
            <person name="Govers F."/>
            <person name="Grunwald N.J."/>
            <person name="Huang W."/>
            <person name="Ivors K.L."/>
            <person name="Jones R.W."/>
            <person name="Kamoun S."/>
            <person name="Krampis K."/>
            <person name="Lamour K.H."/>
            <person name="Lee M.K."/>
            <person name="McDonald W.H."/>
            <person name="Medina M."/>
            <person name="Meijer H.J."/>
            <person name="Nordberg E.K."/>
            <person name="Maclean D.J."/>
            <person name="Ospina-Giraldo M.D."/>
            <person name="Morris P.F."/>
            <person name="Phuntumart V."/>
            <person name="Putnam N.H."/>
            <person name="Rash S."/>
            <person name="Rose J.K."/>
            <person name="Sakihama Y."/>
            <person name="Salamov A.A."/>
            <person name="Savidor A."/>
            <person name="Scheuring C.F."/>
            <person name="Smith B.M."/>
            <person name="Sobral B.W."/>
            <person name="Terry A."/>
            <person name="Torto-Alalibo T.A."/>
            <person name="Win J."/>
            <person name="Xu Z."/>
            <person name="Zhang H."/>
            <person name="Grigoriev I.V."/>
            <person name="Rokhsar D.S."/>
            <person name="Boore J.L."/>
        </authorList>
    </citation>
    <scope>NUCLEOTIDE SEQUENCE [LARGE SCALE GENOMIC DNA]</scope>
    <source>
        <strain evidence="2 3">P6497</strain>
    </source>
</reference>
<gene>
    <name evidence="2" type="ORF">PHYSODRAFT_305569</name>
</gene>
<evidence type="ECO:0000256" key="1">
    <source>
        <dbReference type="SAM" id="MobiDB-lite"/>
    </source>
</evidence>
<feature type="compositionally biased region" description="Polar residues" evidence="1">
    <location>
        <begin position="44"/>
        <end position="61"/>
    </location>
</feature>
<dbReference type="RefSeq" id="XP_009535268.1">
    <property type="nucleotide sequence ID" value="XM_009536973.1"/>
</dbReference>
<keyword evidence="3" id="KW-1185">Reference proteome</keyword>
<evidence type="ECO:0000313" key="2">
    <source>
        <dbReference type="EMBL" id="EGZ08635.1"/>
    </source>
</evidence>
<feature type="region of interest" description="Disordered" evidence="1">
    <location>
        <begin position="31"/>
        <end position="61"/>
    </location>
</feature>
<accession>G5A5N0</accession>
<organism evidence="2 3">
    <name type="scientific">Phytophthora sojae (strain P6497)</name>
    <name type="common">Soybean stem and root rot agent</name>
    <name type="synonym">Phytophthora megasperma f. sp. glycines</name>
    <dbReference type="NCBI Taxonomy" id="1094619"/>
    <lineage>
        <taxon>Eukaryota</taxon>
        <taxon>Sar</taxon>
        <taxon>Stramenopiles</taxon>
        <taxon>Oomycota</taxon>
        <taxon>Peronosporomycetes</taxon>
        <taxon>Peronosporales</taxon>
        <taxon>Peronosporaceae</taxon>
        <taxon>Phytophthora</taxon>
    </lineage>
</organism>
<dbReference type="Proteomes" id="UP000002640">
    <property type="component" value="Unassembled WGS sequence"/>
</dbReference>
<dbReference type="EMBL" id="JH159160">
    <property type="protein sequence ID" value="EGZ08635.1"/>
    <property type="molecule type" value="Genomic_DNA"/>
</dbReference>
<dbReference type="GeneID" id="20642577"/>
<dbReference type="KEGG" id="psoj:PHYSODRAFT_305569"/>
<name>G5A5N0_PHYSP</name>
<dbReference type="AlphaFoldDB" id="G5A5N0"/>
<protein>
    <submittedName>
        <fullName evidence="2">Uncharacterized protein</fullName>
    </submittedName>
</protein>